<protein>
    <submittedName>
        <fullName evidence="2">Uncharacterized protein LOC111107689</fullName>
    </submittedName>
</protein>
<dbReference type="AlphaFoldDB" id="A0A8B8B5M9"/>
<dbReference type="InterPro" id="IPR036397">
    <property type="entry name" value="RNaseH_sf"/>
</dbReference>
<name>A0A8B8B5M9_CRAVI</name>
<proteinExistence type="predicted"/>
<evidence type="ECO:0000313" key="1">
    <source>
        <dbReference type="Proteomes" id="UP000694844"/>
    </source>
</evidence>
<keyword evidence="1" id="KW-1185">Reference proteome</keyword>
<dbReference type="Proteomes" id="UP000694844">
    <property type="component" value="Chromosome 8"/>
</dbReference>
<dbReference type="RefSeq" id="XP_022298720.1">
    <property type="nucleotide sequence ID" value="XM_022443012.1"/>
</dbReference>
<sequence>MALNSRGRRMSEKIKMVIVQYLLMHLSVEAIRPKLKNFHSYVISRQGLYYFIKQWRSGKGLRRTRNNSGNSVKLKSIHLKFMDMWLAKNNELTTEMLKRKLFEVFGINVSPSLIRKRRSELGWKTVVSKTCQLISHKNKKVRKVWCTDALKNREDFRNVVFVDESTVEMSSFPSSIISNAENLCTKAQTKTCIQGTCMGWNFVSRPYSNMHIQWYHGFPYLPEYIGEKFSSFCGR</sequence>
<accession>A0A8B8B5M9</accession>
<gene>
    <name evidence="2" type="primary">LOC111107689</name>
</gene>
<organism evidence="1 2">
    <name type="scientific">Crassostrea virginica</name>
    <name type="common">Eastern oyster</name>
    <dbReference type="NCBI Taxonomy" id="6565"/>
    <lineage>
        <taxon>Eukaryota</taxon>
        <taxon>Metazoa</taxon>
        <taxon>Spiralia</taxon>
        <taxon>Lophotrochozoa</taxon>
        <taxon>Mollusca</taxon>
        <taxon>Bivalvia</taxon>
        <taxon>Autobranchia</taxon>
        <taxon>Pteriomorphia</taxon>
        <taxon>Ostreida</taxon>
        <taxon>Ostreoidea</taxon>
        <taxon>Ostreidae</taxon>
        <taxon>Crassostrea</taxon>
    </lineage>
</organism>
<evidence type="ECO:0000313" key="2">
    <source>
        <dbReference type="RefSeq" id="XP_022298720.1"/>
    </source>
</evidence>
<reference evidence="2" key="1">
    <citation type="submission" date="2025-08" db="UniProtKB">
        <authorList>
            <consortium name="RefSeq"/>
        </authorList>
    </citation>
    <scope>IDENTIFICATION</scope>
    <source>
        <tissue evidence="2">Whole sample</tissue>
    </source>
</reference>
<dbReference type="KEGG" id="cvn:111107689"/>
<dbReference type="Gene3D" id="3.30.420.10">
    <property type="entry name" value="Ribonuclease H-like superfamily/Ribonuclease H"/>
    <property type="match status" value="1"/>
</dbReference>
<dbReference type="OrthoDB" id="6146984at2759"/>
<dbReference type="GeneID" id="111107689"/>
<dbReference type="GO" id="GO:0003676">
    <property type="term" value="F:nucleic acid binding"/>
    <property type="evidence" value="ECO:0007669"/>
    <property type="project" value="InterPro"/>
</dbReference>